<dbReference type="RefSeq" id="WP_134359214.1">
    <property type="nucleotide sequence ID" value="NZ_CP038033.1"/>
</dbReference>
<dbReference type="GO" id="GO:0036380">
    <property type="term" value="F:UDP-N-acetylglucosamine-undecaprenyl-phosphate N-acetylglucosaminephosphotransferase activity"/>
    <property type="evidence" value="ECO:0007669"/>
    <property type="project" value="UniProtKB-UniRule"/>
</dbReference>
<keyword evidence="10 12" id="KW-0472">Membrane</keyword>
<evidence type="ECO:0000256" key="4">
    <source>
        <dbReference type="ARBA" id="ARBA00022676"/>
    </source>
</evidence>
<feature type="transmembrane region" description="Helical" evidence="12">
    <location>
        <begin position="184"/>
        <end position="202"/>
    </location>
</feature>
<keyword evidence="2 12" id="KW-1003">Cell membrane</keyword>
<feature type="transmembrane region" description="Helical" evidence="12">
    <location>
        <begin position="241"/>
        <end position="260"/>
    </location>
</feature>
<evidence type="ECO:0000256" key="5">
    <source>
        <dbReference type="ARBA" id="ARBA00022679"/>
    </source>
</evidence>
<evidence type="ECO:0000313" key="14">
    <source>
        <dbReference type="EMBL" id="QBQ55959.1"/>
    </source>
</evidence>
<evidence type="ECO:0000256" key="1">
    <source>
        <dbReference type="ARBA" id="ARBA00004651"/>
    </source>
</evidence>
<name>A0A4P7C2J8_9GAMM</name>
<feature type="transmembrane region" description="Helical" evidence="12">
    <location>
        <begin position="209"/>
        <end position="229"/>
    </location>
</feature>
<evidence type="ECO:0000256" key="7">
    <source>
        <dbReference type="ARBA" id="ARBA00022842"/>
    </source>
</evidence>
<comment type="function">
    <text evidence="12">Catalyzes the transfer of the GlcNAc-1-phosphate moiety from UDP-GlcNAc onto the carrier lipid undecaprenyl phosphate (C55-P), yielding GlcNAc-pyrophosphoryl-undecaprenyl (GlcNAc-PP-C55).</text>
</comment>
<feature type="transmembrane region" description="Helical" evidence="12">
    <location>
        <begin position="280"/>
        <end position="308"/>
    </location>
</feature>
<dbReference type="InterPro" id="IPR018480">
    <property type="entry name" value="PNAcMuramoyl-5peptid_Trfase_CS"/>
</dbReference>
<dbReference type="UniPathway" id="UPA00281"/>
<keyword evidence="5 12" id="KW-0808">Transferase</keyword>
<keyword evidence="6 12" id="KW-0812">Transmembrane</keyword>
<feature type="transmembrane region" description="Helical" evidence="12">
    <location>
        <begin position="6"/>
        <end position="29"/>
    </location>
</feature>
<proteinExistence type="inferred from homology"/>
<comment type="catalytic activity">
    <reaction evidence="12">
        <text>di-trans,octa-cis-undecaprenyl phosphate + UDP-N-acetyl-alpha-D-glucosamine = N-acetyl-alpha-D-glucosaminyl-di-trans,octa-cis-undecaprenyl diphosphate + UMP</text>
        <dbReference type="Rhea" id="RHEA:28090"/>
        <dbReference type="ChEBI" id="CHEBI:57705"/>
        <dbReference type="ChEBI" id="CHEBI:57865"/>
        <dbReference type="ChEBI" id="CHEBI:60392"/>
        <dbReference type="ChEBI" id="CHEBI:62959"/>
        <dbReference type="EC" id="2.7.8.33"/>
    </reaction>
</comment>
<dbReference type="EMBL" id="CP038033">
    <property type="protein sequence ID" value="QBQ55959.1"/>
    <property type="molecule type" value="Genomic_DNA"/>
</dbReference>
<evidence type="ECO:0000256" key="12">
    <source>
        <dbReference type="HAMAP-Rule" id="MF_02030"/>
    </source>
</evidence>
<evidence type="ECO:0000256" key="11">
    <source>
        <dbReference type="ARBA" id="ARBA00023211"/>
    </source>
</evidence>
<evidence type="ECO:0000313" key="15">
    <source>
        <dbReference type="Proteomes" id="UP000294325"/>
    </source>
</evidence>
<keyword evidence="3 12" id="KW-0997">Cell inner membrane</keyword>
<protein>
    <recommendedName>
        <fullName evidence="12">Undecaprenyl-phosphate alpha-N-acetylglucosaminyl 1-phosphate transferase</fullName>
        <ecNumber evidence="12">2.7.8.33</ecNumber>
    </recommendedName>
    <alternativeName>
        <fullName evidence="12">UDP-GlcNAc:undecaprenyl-phosphate GlcNAc-1-phosphate transferase</fullName>
    </alternativeName>
    <alternativeName>
        <fullName evidence="12">Undecaprenyl-phosphate GlcNAc-1-phosphate transferase</fullName>
    </alternativeName>
</protein>
<evidence type="ECO:0000256" key="10">
    <source>
        <dbReference type="ARBA" id="ARBA00023136"/>
    </source>
</evidence>
<evidence type="ECO:0000256" key="9">
    <source>
        <dbReference type="ARBA" id="ARBA00022989"/>
    </source>
</evidence>
<dbReference type="GO" id="GO:0030145">
    <property type="term" value="F:manganese ion binding"/>
    <property type="evidence" value="ECO:0007669"/>
    <property type="project" value="InterPro"/>
</dbReference>
<dbReference type="Proteomes" id="UP000294325">
    <property type="component" value="Chromosome"/>
</dbReference>
<dbReference type="PANTHER" id="PTHR22926:SF3">
    <property type="entry name" value="UNDECAPRENYL-PHOSPHATE ALPHA-N-ACETYLGLUCOSAMINYL 1-PHOSPHATE TRANSFERASE"/>
    <property type="match status" value="1"/>
</dbReference>
<dbReference type="AlphaFoldDB" id="A0A4P7C2J8"/>
<feature type="binding site" evidence="13">
    <location>
        <position position="214"/>
    </location>
    <ligand>
        <name>Mg(2+)</name>
        <dbReference type="ChEBI" id="CHEBI:18420"/>
    </ligand>
</feature>
<feature type="transmembrane region" description="Helical" evidence="12">
    <location>
        <begin position="97"/>
        <end position="115"/>
    </location>
</feature>
<keyword evidence="13" id="KW-0479">Metal-binding</keyword>
<reference evidence="14 15" key="1">
    <citation type="submission" date="2019-03" db="EMBL/GenBank/DDBJ databases">
        <title>The genome sequence of Nitrosococcus wardiae strain D1FHST reveals the archetypal metabolic capacity of ammonia-oxidizing Gammaproteobacteria.</title>
        <authorList>
            <person name="Wang L."/>
            <person name="Lim C.K."/>
            <person name="Hanson T.E."/>
            <person name="Dang H."/>
            <person name="Klotz M.G."/>
        </authorList>
    </citation>
    <scope>NUCLEOTIDE SEQUENCE [LARGE SCALE GENOMIC DNA]</scope>
    <source>
        <strain evidence="14 15">D1FHS</strain>
    </source>
</reference>
<keyword evidence="11 12" id="KW-0464">Manganese</keyword>
<gene>
    <name evidence="12" type="primary">wecA</name>
    <name evidence="14" type="ORF">E3U44_16650</name>
</gene>
<dbReference type="GO" id="GO:0071555">
    <property type="term" value="P:cell wall organization"/>
    <property type="evidence" value="ECO:0007669"/>
    <property type="project" value="TreeGrafter"/>
</dbReference>
<dbReference type="GO" id="GO:0016757">
    <property type="term" value="F:glycosyltransferase activity"/>
    <property type="evidence" value="ECO:0007669"/>
    <property type="project" value="UniProtKB-KW"/>
</dbReference>
<dbReference type="GO" id="GO:0044038">
    <property type="term" value="P:cell wall macromolecule biosynthetic process"/>
    <property type="evidence" value="ECO:0007669"/>
    <property type="project" value="TreeGrafter"/>
</dbReference>
<keyword evidence="15" id="KW-1185">Reference proteome</keyword>
<feature type="transmembrane region" description="Helical" evidence="12">
    <location>
        <begin position="68"/>
        <end position="85"/>
    </location>
</feature>
<comment type="pathway">
    <text evidence="12">Bacterial outer membrane biogenesis; LPS O-antigen biosynthesis.</text>
</comment>
<evidence type="ECO:0000256" key="2">
    <source>
        <dbReference type="ARBA" id="ARBA00022475"/>
    </source>
</evidence>
<accession>A0A4P7C2J8</accession>
<comment type="cofactor">
    <cofactor evidence="12">
        <name>Mn(2+)</name>
        <dbReference type="ChEBI" id="CHEBI:29035"/>
    </cofactor>
</comment>
<evidence type="ECO:0000256" key="13">
    <source>
        <dbReference type="PIRSR" id="PIRSR600715-1"/>
    </source>
</evidence>
<evidence type="ECO:0000256" key="6">
    <source>
        <dbReference type="ARBA" id="ARBA00022692"/>
    </source>
</evidence>
<feature type="transmembrane region" description="Helical" evidence="12">
    <location>
        <begin position="314"/>
        <end position="332"/>
    </location>
</feature>
<dbReference type="EC" id="2.7.8.33" evidence="12"/>
<evidence type="ECO:0000256" key="8">
    <source>
        <dbReference type="ARBA" id="ARBA00022985"/>
    </source>
</evidence>
<dbReference type="PROSITE" id="PS01348">
    <property type="entry name" value="MRAY_2"/>
    <property type="match status" value="1"/>
</dbReference>
<feature type="binding site" evidence="13">
    <location>
        <position position="149"/>
    </location>
    <ligand>
        <name>Mg(2+)</name>
        <dbReference type="ChEBI" id="CHEBI:18420"/>
    </ligand>
</feature>
<dbReference type="OrthoDB" id="9783652at2"/>
<dbReference type="GO" id="GO:0005886">
    <property type="term" value="C:plasma membrane"/>
    <property type="evidence" value="ECO:0007669"/>
    <property type="project" value="UniProtKB-SubCell"/>
</dbReference>
<feature type="transmembrane region" description="Helical" evidence="12">
    <location>
        <begin position="127"/>
        <end position="148"/>
    </location>
</feature>
<dbReference type="KEGG" id="nwr:E3U44_16650"/>
<keyword evidence="7 12" id="KW-0460">Magnesium</keyword>
<dbReference type="HAMAP" id="MF_02030">
    <property type="entry name" value="WecA_Gammaproteo"/>
    <property type="match status" value="1"/>
</dbReference>
<feature type="transmembrane region" description="Helical" evidence="12">
    <location>
        <begin position="41"/>
        <end position="62"/>
    </location>
</feature>
<comment type="subcellular location">
    <subcellularLocation>
        <location evidence="12">Cell inner membrane</location>
        <topology evidence="12">Multi-pass membrane protein</topology>
    </subcellularLocation>
    <subcellularLocation>
        <location evidence="1">Cell membrane</location>
        <topology evidence="1">Multi-pass membrane protein</topology>
    </subcellularLocation>
</comment>
<dbReference type="Pfam" id="PF00953">
    <property type="entry name" value="Glycos_transf_4"/>
    <property type="match status" value="1"/>
</dbReference>
<keyword evidence="9 12" id="KW-1133">Transmembrane helix</keyword>
<feature type="transmembrane region" description="Helical" evidence="12">
    <location>
        <begin position="160"/>
        <end position="178"/>
    </location>
</feature>
<sequence>MDSLPYFLGFGVTALLIWVSTPLAFRIGLVDRPGGRKNHRVETPLVGGAAMFCGFLFAVLSINDSLSHLRPFFAGSALLVIIGILDDFRELPVWVRFLSQVIAALLMTVGGGVVVENLGFLFDAQEVHLGAWAVPFTVFGVVGVINAFNMSDGMDGLSGMYALTTLLFLAWAAANGGMGGDQRILLVLVSVVAGFLAFNYRFPGRHRALAFMGDAGSMFLGYALVWFLVSLSQKPAAPISPVTALWLVALPLLDTASITLRRILKGRSPFAPDREHFHHIFLVAGWSVPLAVNMMVTMAFTLAGLGFLGHYTGVSQWLMFYAFLGVFLVYFWGVRRAWKVMRALSSSTYQPREQISSK</sequence>
<dbReference type="GO" id="GO:0009276">
    <property type="term" value="C:Gram-negative-bacterium-type cell wall"/>
    <property type="evidence" value="ECO:0007669"/>
    <property type="project" value="InterPro"/>
</dbReference>
<dbReference type="InterPro" id="IPR000715">
    <property type="entry name" value="Glycosyl_transferase_4"/>
</dbReference>
<comment type="cofactor">
    <cofactor evidence="12 13">
        <name>Mg(2+)</name>
        <dbReference type="ChEBI" id="CHEBI:18420"/>
    </cofactor>
</comment>
<dbReference type="GO" id="GO:0009243">
    <property type="term" value="P:O antigen biosynthetic process"/>
    <property type="evidence" value="ECO:0007669"/>
    <property type="project" value="UniProtKB-UniRule"/>
</dbReference>
<comment type="similarity">
    <text evidence="12">Belongs to the glycosyltransferase 4 family. WecA subfamily.</text>
</comment>
<keyword evidence="4 12" id="KW-0328">Glycosyltransferase</keyword>
<dbReference type="PANTHER" id="PTHR22926">
    <property type="entry name" value="PHOSPHO-N-ACETYLMURAMOYL-PENTAPEPTIDE-TRANSFERASE"/>
    <property type="match status" value="1"/>
</dbReference>
<organism evidence="14 15">
    <name type="scientific">Nitrosococcus wardiae</name>
    <dbReference type="NCBI Taxonomy" id="1814290"/>
    <lineage>
        <taxon>Bacteria</taxon>
        <taxon>Pseudomonadati</taxon>
        <taxon>Pseudomonadota</taxon>
        <taxon>Gammaproteobacteria</taxon>
        <taxon>Chromatiales</taxon>
        <taxon>Chromatiaceae</taxon>
        <taxon>Nitrosococcus</taxon>
    </lineage>
</organism>
<evidence type="ECO:0000256" key="3">
    <source>
        <dbReference type="ARBA" id="ARBA00022519"/>
    </source>
</evidence>
<dbReference type="GO" id="GO:0000287">
    <property type="term" value="F:magnesium ion binding"/>
    <property type="evidence" value="ECO:0007669"/>
    <property type="project" value="InterPro"/>
</dbReference>
<dbReference type="InterPro" id="IPR012750">
    <property type="entry name" value="ECA_WecA-rel"/>
</dbReference>
<dbReference type="CDD" id="cd06853">
    <property type="entry name" value="GT_WecA_like"/>
    <property type="match status" value="1"/>
</dbReference>
<keyword evidence="8 12" id="KW-0448">Lipopolysaccharide biosynthesis</keyword>